<feature type="compositionally biased region" description="Polar residues" evidence="1">
    <location>
        <begin position="1"/>
        <end position="14"/>
    </location>
</feature>
<feature type="region of interest" description="Disordered" evidence="1">
    <location>
        <begin position="1"/>
        <end position="20"/>
    </location>
</feature>
<protein>
    <submittedName>
        <fullName evidence="2">Uncharacterized protein</fullName>
    </submittedName>
</protein>
<organism evidence="2 3">
    <name type="scientific">Caerostris extrusa</name>
    <name type="common">Bark spider</name>
    <name type="synonym">Caerostris bankana</name>
    <dbReference type="NCBI Taxonomy" id="172846"/>
    <lineage>
        <taxon>Eukaryota</taxon>
        <taxon>Metazoa</taxon>
        <taxon>Ecdysozoa</taxon>
        <taxon>Arthropoda</taxon>
        <taxon>Chelicerata</taxon>
        <taxon>Arachnida</taxon>
        <taxon>Araneae</taxon>
        <taxon>Araneomorphae</taxon>
        <taxon>Entelegynae</taxon>
        <taxon>Araneoidea</taxon>
        <taxon>Araneidae</taxon>
        <taxon>Caerostris</taxon>
    </lineage>
</organism>
<evidence type="ECO:0000313" key="2">
    <source>
        <dbReference type="EMBL" id="GIY25845.1"/>
    </source>
</evidence>
<dbReference type="AlphaFoldDB" id="A0AAV4RVR5"/>
<evidence type="ECO:0000256" key="1">
    <source>
        <dbReference type="SAM" id="MobiDB-lite"/>
    </source>
</evidence>
<sequence length="164" mass="18668">MIFGSNRKSFQVQPRSRPHQPRMIFQAGPHAYGSCWAATDSCVECILGYGHFYNKMRALCQMLRKQGRTQKQNFHNGHAQHSNADKDALRSVSSAERPTRRPCPRVAWKATFQLTALGESSGIPNHYKQTIGQLGAYPKMRISLERRPRILLVQNFNLSINLNS</sequence>
<reference evidence="2 3" key="1">
    <citation type="submission" date="2021-06" db="EMBL/GenBank/DDBJ databases">
        <title>Caerostris extrusa draft genome.</title>
        <authorList>
            <person name="Kono N."/>
            <person name="Arakawa K."/>
        </authorList>
    </citation>
    <scope>NUCLEOTIDE SEQUENCE [LARGE SCALE GENOMIC DNA]</scope>
</reference>
<dbReference type="EMBL" id="BPLR01008586">
    <property type="protein sequence ID" value="GIY25845.1"/>
    <property type="molecule type" value="Genomic_DNA"/>
</dbReference>
<proteinExistence type="predicted"/>
<dbReference type="Proteomes" id="UP001054945">
    <property type="component" value="Unassembled WGS sequence"/>
</dbReference>
<name>A0AAV4RVR5_CAEEX</name>
<accession>A0AAV4RVR5</accession>
<comment type="caution">
    <text evidence="2">The sequence shown here is derived from an EMBL/GenBank/DDBJ whole genome shotgun (WGS) entry which is preliminary data.</text>
</comment>
<feature type="compositionally biased region" description="Polar residues" evidence="1">
    <location>
        <begin position="70"/>
        <end position="82"/>
    </location>
</feature>
<feature type="region of interest" description="Disordered" evidence="1">
    <location>
        <begin position="70"/>
        <end position="101"/>
    </location>
</feature>
<evidence type="ECO:0000313" key="3">
    <source>
        <dbReference type="Proteomes" id="UP001054945"/>
    </source>
</evidence>
<gene>
    <name evidence="2" type="ORF">CEXT_749921</name>
</gene>
<keyword evidence="3" id="KW-1185">Reference proteome</keyword>